<dbReference type="GO" id="GO:0003677">
    <property type="term" value="F:DNA binding"/>
    <property type="evidence" value="ECO:0007669"/>
    <property type="project" value="InterPro"/>
</dbReference>
<evidence type="ECO:0000313" key="10">
    <source>
        <dbReference type="EMBL" id="MCA9381830.1"/>
    </source>
</evidence>
<gene>
    <name evidence="10" type="ORF">KC660_00285</name>
</gene>
<keyword evidence="2 10" id="KW-0240">DNA-directed RNA polymerase</keyword>
<dbReference type="Gene3D" id="1.10.274.100">
    <property type="entry name" value="RNA polymerase Rpb1, domain 3"/>
    <property type="match status" value="2"/>
</dbReference>
<dbReference type="InterPro" id="IPR007066">
    <property type="entry name" value="RNA_pol_Rpb1_3"/>
</dbReference>
<dbReference type="InterPro" id="IPR007081">
    <property type="entry name" value="RNA_pol_Rpb1_5"/>
</dbReference>
<dbReference type="EMBL" id="JAGQLG010000009">
    <property type="protein sequence ID" value="MCA9381830.1"/>
    <property type="molecule type" value="Genomic_DNA"/>
</dbReference>
<dbReference type="InterPro" id="IPR045867">
    <property type="entry name" value="DNA-dir_RpoC_beta_prime"/>
</dbReference>
<evidence type="ECO:0000256" key="5">
    <source>
        <dbReference type="ARBA" id="ARBA00022723"/>
    </source>
</evidence>
<dbReference type="GO" id="GO:0006351">
    <property type="term" value="P:DNA-templated transcription"/>
    <property type="evidence" value="ECO:0007669"/>
    <property type="project" value="InterPro"/>
</dbReference>
<evidence type="ECO:0000313" key="11">
    <source>
        <dbReference type="Proteomes" id="UP000782843"/>
    </source>
</evidence>
<dbReference type="InterPro" id="IPR042102">
    <property type="entry name" value="RNA_pol_Rpb1_3_sf"/>
</dbReference>
<dbReference type="SUPFAM" id="SSF64484">
    <property type="entry name" value="beta and beta-prime subunits of DNA dependent RNA-polymerase"/>
    <property type="match status" value="1"/>
</dbReference>
<dbReference type="InterPro" id="IPR038120">
    <property type="entry name" value="Rpb1_funnel_sf"/>
</dbReference>
<keyword evidence="5" id="KW-0479">Metal-binding</keyword>
<evidence type="ECO:0000256" key="2">
    <source>
        <dbReference type="ARBA" id="ARBA00022478"/>
    </source>
</evidence>
<feature type="domain" description="RNA polymerase Rpb1" evidence="8">
    <location>
        <begin position="24"/>
        <end position="166"/>
    </location>
</feature>
<evidence type="ECO:0000256" key="1">
    <source>
        <dbReference type="ARBA" id="ARBA00012418"/>
    </source>
</evidence>
<reference evidence="10" key="2">
    <citation type="journal article" date="2021" name="Microbiome">
        <title>Successional dynamics and alternative stable states in a saline activated sludge microbial community over 9 years.</title>
        <authorList>
            <person name="Wang Y."/>
            <person name="Ye J."/>
            <person name="Ju F."/>
            <person name="Liu L."/>
            <person name="Boyd J.A."/>
            <person name="Deng Y."/>
            <person name="Parks D.H."/>
            <person name="Jiang X."/>
            <person name="Yin X."/>
            <person name="Woodcroft B.J."/>
            <person name="Tyson G.W."/>
            <person name="Hugenholtz P."/>
            <person name="Polz M.F."/>
            <person name="Zhang T."/>
        </authorList>
    </citation>
    <scope>NUCLEOTIDE SEQUENCE</scope>
    <source>
        <strain evidence="10">HKST-UBA10</strain>
    </source>
</reference>
<feature type="non-terminal residue" evidence="10">
    <location>
        <position position="1"/>
    </location>
</feature>
<dbReference type="Pfam" id="PF04998">
    <property type="entry name" value="RNA_pol_Rpb1_5"/>
    <property type="match status" value="1"/>
</dbReference>
<feature type="non-terminal residue" evidence="10">
    <location>
        <position position="431"/>
    </location>
</feature>
<dbReference type="PANTHER" id="PTHR19376">
    <property type="entry name" value="DNA-DIRECTED RNA POLYMERASE"/>
    <property type="match status" value="1"/>
</dbReference>
<keyword evidence="3" id="KW-0808">Transferase</keyword>
<organism evidence="10 11">
    <name type="scientific">Candidatus Dojkabacteria bacterium</name>
    <dbReference type="NCBI Taxonomy" id="2099670"/>
    <lineage>
        <taxon>Bacteria</taxon>
        <taxon>Candidatus Dojkabacteria</taxon>
    </lineage>
</organism>
<dbReference type="GO" id="GO:0000428">
    <property type="term" value="C:DNA-directed RNA polymerase complex"/>
    <property type="evidence" value="ECO:0007669"/>
    <property type="project" value="UniProtKB-KW"/>
</dbReference>
<comment type="caution">
    <text evidence="10">The sequence shown here is derived from an EMBL/GenBank/DDBJ whole genome shotgun (WGS) entry which is preliminary data.</text>
</comment>
<dbReference type="EC" id="2.7.7.6" evidence="1"/>
<sequence>MAVHVPLSKRAVEEARTKMMAKQNILLLADSTPVVSPDMDMVLGCYYLTGIEADSKDLTKERVFGNESELLSSYESHQIGLRDLVTYRLNGEMIKTTTGRVMFNALLPEGFEFLNEQVDKTKIKKIIAKCLNKYDEDTVATTLDNLKETGFKYATLSGFSVGMDDLVMHPGREGVIKEAEAKDEELMGSYYSGLITQTEMKKLSQQNWLEVTDRIADMTWSSYGTDNPLYQIEVSGARAVKNPTRQISGIRGLILDAQGKIVDLPLKSNFKLGLNSFEYFVGSKSTRKGLADTALKTAESGYLTRRLVDVGQDLITTEEDCGVTDKGMIIRKSDERRLSFEERIFGRWTAEAIKDPKTGKTIVGQNEEITPDLAEVIANSDVEEVRLRSPLTCSLQYGICTKCYGYDLGKQKLVEEGVAVGVIAAQAMGEA</sequence>
<comment type="catalytic activity">
    <reaction evidence="7">
        <text>RNA(n) + a ribonucleoside 5'-triphosphate = RNA(n+1) + diphosphate</text>
        <dbReference type="Rhea" id="RHEA:21248"/>
        <dbReference type="Rhea" id="RHEA-COMP:14527"/>
        <dbReference type="Rhea" id="RHEA-COMP:17342"/>
        <dbReference type="ChEBI" id="CHEBI:33019"/>
        <dbReference type="ChEBI" id="CHEBI:61557"/>
        <dbReference type="ChEBI" id="CHEBI:140395"/>
        <dbReference type="EC" id="2.7.7.6"/>
    </reaction>
</comment>
<name>A0A955L2Q3_9BACT</name>
<evidence type="ECO:0000259" key="8">
    <source>
        <dbReference type="Pfam" id="PF04983"/>
    </source>
</evidence>
<proteinExistence type="predicted"/>
<dbReference type="GO" id="GO:0046872">
    <property type="term" value="F:metal ion binding"/>
    <property type="evidence" value="ECO:0007669"/>
    <property type="project" value="UniProtKB-KW"/>
</dbReference>
<dbReference type="AlphaFoldDB" id="A0A955L2Q3"/>
<accession>A0A955L2Q3</accession>
<evidence type="ECO:0000256" key="3">
    <source>
        <dbReference type="ARBA" id="ARBA00022679"/>
    </source>
</evidence>
<evidence type="ECO:0000259" key="9">
    <source>
        <dbReference type="Pfam" id="PF04998"/>
    </source>
</evidence>
<dbReference type="Proteomes" id="UP000782843">
    <property type="component" value="Unassembled WGS sequence"/>
</dbReference>
<keyword evidence="4" id="KW-0548">Nucleotidyltransferase</keyword>
<dbReference type="Pfam" id="PF04983">
    <property type="entry name" value="RNA_pol_Rpb1_3"/>
    <property type="match status" value="1"/>
</dbReference>
<evidence type="ECO:0000256" key="7">
    <source>
        <dbReference type="ARBA" id="ARBA00048552"/>
    </source>
</evidence>
<dbReference type="GO" id="GO:0003899">
    <property type="term" value="F:DNA-directed RNA polymerase activity"/>
    <property type="evidence" value="ECO:0007669"/>
    <property type="project" value="UniProtKB-EC"/>
</dbReference>
<evidence type="ECO:0000256" key="4">
    <source>
        <dbReference type="ARBA" id="ARBA00022695"/>
    </source>
</evidence>
<evidence type="ECO:0000256" key="6">
    <source>
        <dbReference type="ARBA" id="ARBA00023163"/>
    </source>
</evidence>
<dbReference type="PANTHER" id="PTHR19376:SF54">
    <property type="entry name" value="DNA-DIRECTED RNA POLYMERASE SUBUNIT BETA"/>
    <property type="match status" value="1"/>
</dbReference>
<keyword evidence="6" id="KW-0804">Transcription</keyword>
<protein>
    <recommendedName>
        <fullName evidence="1">DNA-directed RNA polymerase</fullName>
        <ecNumber evidence="1">2.7.7.6</ecNumber>
    </recommendedName>
</protein>
<feature type="domain" description="RNA polymerase Rpb1" evidence="9">
    <location>
        <begin position="273"/>
        <end position="430"/>
    </location>
</feature>
<dbReference type="Gene3D" id="1.10.132.30">
    <property type="match status" value="1"/>
</dbReference>
<reference evidence="10" key="1">
    <citation type="submission" date="2020-04" db="EMBL/GenBank/DDBJ databases">
        <authorList>
            <person name="Zhang T."/>
        </authorList>
    </citation>
    <scope>NUCLEOTIDE SEQUENCE</scope>
    <source>
        <strain evidence="10">HKST-UBA10</strain>
    </source>
</reference>